<evidence type="ECO:0000313" key="5">
    <source>
        <dbReference type="EMBL" id="PID59601.1"/>
    </source>
</evidence>
<dbReference type="PANTHER" id="PTHR43875:SF1">
    <property type="entry name" value="OSMOPROTECTIVE COMPOUNDS UPTAKE ATP-BINDING PROTEIN GGTA"/>
    <property type="match status" value="1"/>
</dbReference>
<dbReference type="Gene3D" id="2.40.50.100">
    <property type="match status" value="1"/>
</dbReference>
<protein>
    <submittedName>
        <fullName evidence="5">Sugar ABC transporter ATP-binding protein</fullName>
    </submittedName>
</protein>
<dbReference type="FunFam" id="3.40.50.300:FF:000042">
    <property type="entry name" value="Maltose/maltodextrin ABC transporter, ATP-binding protein"/>
    <property type="match status" value="1"/>
</dbReference>
<dbReference type="InterPro" id="IPR003439">
    <property type="entry name" value="ABC_transporter-like_ATP-bd"/>
</dbReference>
<reference evidence="5 6" key="1">
    <citation type="submission" date="2017-10" db="EMBL/GenBank/DDBJ databases">
        <title>Novel microbial diversity and functional potential in the marine mammal oral microbiome.</title>
        <authorList>
            <person name="Dudek N.K."/>
            <person name="Sun C.L."/>
            <person name="Burstein D."/>
            <person name="Kantor R.S."/>
            <person name="Aliaga Goltsman D.S."/>
            <person name="Bik E.M."/>
            <person name="Thomas B.C."/>
            <person name="Banfield J.F."/>
            <person name="Relman D.A."/>
        </authorList>
    </citation>
    <scope>NUCLEOTIDE SEQUENCE [LARGE SCALE GENOMIC DNA]</scope>
    <source>
        <strain evidence="5">DOLZORAL124_49_17</strain>
    </source>
</reference>
<evidence type="ECO:0000256" key="2">
    <source>
        <dbReference type="ARBA" id="ARBA00022741"/>
    </source>
</evidence>
<dbReference type="InterPro" id="IPR003593">
    <property type="entry name" value="AAA+_ATPase"/>
</dbReference>
<evidence type="ECO:0000313" key="6">
    <source>
        <dbReference type="Proteomes" id="UP000229740"/>
    </source>
</evidence>
<dbReference type="InterPro" id="IPR012340">
    <property type="entry name" value="NA-bd_OB-fold"/>
</dbReference>
<dbReference type="InterPro" id="IPR013611">
    <property type="entry name" value="Transp-assoc_OB_typ2"/>
</dbReference>
<sequence>MNSINLQNVSKSYGGIAAVKDLNLDIEERQFLTLLGPSGCGKTTTLRIIAGLEEPDDGEVIIRDEMVFSMAKGIFVPPEKRKLGLIFQSYALWPHMTVRKNVSLALEEMKLPRQQIESRVREALEKVQLTEYVERFPSELSGGQQQRVAVARMIAAGPGIFLMDEPLSNLDAMLRIDMRAELKHLHHELEATTVYVTHDQVEALTLSDKIAVMHQGVLRQLGTPEEIYKTPADLFVAKFVGSPRINVISGTLVTEGTSQYFVSGKLKHKVDRHLSFQGKEVLGTIRPEDLEISTVEREGWLKTRTYSVLPAGSETIVTVENETTSLAVKVNGFTDIKIDDELWLSFNPLSMNYYDPHTEQLIVAR</sequence>
<dbReference type="GO" id="GO:0016887">
    <property type="term" value="F:ATP hydrolysis activity"/>
    <property type="evidence" value="ECO:0007669"/>
    <property type="project" value="InterPro"/>
</dbReference>
<dbReference type="GO" id="GO:0005524">
    <property type="term" value="F:ATP binding"/>
    <property type="evidence" value="ECO:0007669"/>
    <property type="project" value="UniProtKB-KW"/>
</dbReference>
<dbReference type="PROSITE" id="PS00211">
    <property type="entry name" value="ABC_TRANSPORTER_1"/>
    <property type="match status" value="1"/>
</dbReference>
<name>A0A2G6ECS7_9BACT</name>
<evidence type="ECO:0000259" key="4">
    <source>
        <dbReference type="PROSITE" id="PS50893"/>
    </source>
</evidence>
<gene>
    <name evidence="5" type="ORF">CSB45_00860</name>
</gene>
<dbReference type="Pfam" id="PF08402">
    <property type="entry name" value="TOBE_2"/>
    <property type="match status" value="1"/>
</dbReference>
<dbReference type="Gene3D" id="2.40.50.140">
    <property type="entry name" value="Nucleic acid-binding proteins"/>
    <property type="match status" value="1"/>
</dbReference>
<keyword evidence="2" id="KW-0547">Nucleotide-binding</keyword>
<dbReference type="SMART" id="SM00382">
    <property type="entry name" value="AAA"/>
    <property type="match status" value="1"/>
</dbReference>
<keyword evidence="3 5" id="KW-0067">ATP-binding</keyword>
<dbReference type="InterPro" id="IPR008995">
    <property type="entry name" value="Mo/tungstate-bd_C_term_dom"/>
</dbReference>
<dbReference type="PANTHER" id="PTHR43875">
    <property type="entry name" value="MALTODEXTRIN IMPORT ATP-BINDING PROTEIN MSMX"/>
    <property type="match status" value="1"/>
</dbReference>
<dbReference type="InterPro" id="IPR047641">
    <property type="entry name" value="ABC_transpr_MalK/UgpC-like"/>
</dbReference>
<proteinExistence type="predicted"/>
<dbReference type="GO" id="GO:0055052">
    <property type="term" value="C:ATP-binding cassette (ABC) transporter complex, substrate-binding subunit-containing"/>
    <property type="evidence" value="ECO:0007669"/>
    <property type="project" value="TreeGrafter"/>
</dbReference>
<keyword evidence="1" id="KW-0813">Transport</keyword>
<evidence type="ECO:0000256" key="3">
    <source>
        <dbReference type="ARBA" id="ARBA00022840"/>
    </source>
</evidence>
<dbReference type="SUPFAM" id="SSF52540">
    <property type="entry name" value="P-loop containing nucleoside triphosphate hydrolases"/>
    <property type="match status" value="1"/>
</dbReference>
<dbReference type="Proteomes" id="UP000229740">
    <property type="component" value="Unassembled WGS sequence"/>
</dbReference>
<dbReference type="GO" id="GO:0140359">
    <property type="term" value="F:ABC-type transporter activity"/>
    <property type="evidence" value="ECO:0007669"/>
    <property type="project" value="UniProtKB-ARBA"/>
</dbReference>
<organism evidence="5 6">
    <name type="scientific">candidate division KSB3 bacterium</name>
    <dbReference type="NCBI Taxonomy" id="2044937"/>
    <lineage>
        <taxon>Bacteria</taxon>
        <taxon>candidate division KSB3</taxon>
    </lineage>
</organism>
<dbReference type="EMBL" id="PDPS01000014">
    <property type="protein sequence ID" value="PID59601.1"/>
    <property type="molecule type" value="Genomic_DNA"/>
</dbReference>
<accession>A0A2G6ECS7</accession>
<evidence type="ECO:0000256" key="1">
    <source>
        <dbReference type="ARBA" id="ARBA00022448"/>
    </source>
</evidence>
<dbReference type="InterPro" id="IPR017871">
    <property type="entry name" value="ABC_transporter-like_CS"/>
</dbReference>
<dbReference type="PROSITE" id="PS50893">
    <property type="entry name" value="ABC_TRANSPORTER_2"/>
    <property type="match status" value="1"/>
</dbReference>
<dbReference type="SUPFAM" id="SSF50331">
    <property type="entry name" value="MOP-like"/>
    <property type="match status" value="1"/>
</dbReference>
<dbReference type="Pfam" id="PF00005">
    <property type="entry name" value="ABC_tran"/>
    <property type="match status" value="1"/>
</dbReference>
<dbReference type="InterPro" id="IPR027417">
    <property type="entry name" value="P-loop_NTPase"/>
</dbReference>
<dbReference type="AlphaFoldDB" id="A0A2G6ECS7"/>
<comment type="caution">
    <text evidence="5">The sequence shown here is derived from an EMBL/GenBank/DDBJ whole genome shotgun (WGS) entry which is preliminary data.</text>
</comment>
<dbReference type="Gene3D" id="3.40.50.300">
    <property type="entry name" value="P-loop containing nucleotide triphosphate hydrolases"/>
    <property type="match status" value="1"/>
</dbReference>
<feature type="domain" description="ABC transporter" evidence="4">
    <location>
        <begin position="4"/>
        <end position="240"/>
    </location>
</feature>